<proteinExistence type="predicted"/>
<reference evidence="1" key="1">
    <citation type="submission" date="2021-02" db="EMBL/GenBank/DDBJ databases">
        <authorList>
            <consortium name="DOE Joint Genome Institute"/>
            <person name="Ahrendt S."/>
            <person name="Looney B.P."/>
            <person name="Miyauchi S."/>
            <person name="Morin E."/>
            <person name="Drula E."/>
            <person name="Courty P.E."/>
            <person name="Chicoki N."/>
            <person name="Fauchery L."/>
            <person name="Kohler A."/>
            <person name="Kuo A."/>
            <person name="Labutti K."/>
            <person name="Pangilinan J."/>
            <person name="Lipzen A."/>
            <person name="Riley R."/>
            <person name="Andreopoulos W."/>
            <person name="He G."/>
            <person name="Johnson J."/>
            <person name="Barry K.W."/>
            <person name="Grigoriev I.V."/>
            <person name="Nagy L."/>
            <person name="Hibbett D."/>
            <person name="Henrissat B."/>
            <person name="Matheny P.B."/>
            <person name="Labbe J."/>
            <person name="Martin F."/>
        </authorList>
    </citation>
    <scope>NUCLEOTIDE SEQUENCE</scope>
    <source>
        <strain evidence="1">FP105234-sp</strain>
    </source>
</reference>
<accession>A0ACB8R0S9</accession>
<comment type="caution">
    <text evidence="1">The sequence shown here is derived from an EMBL/GenBank/DDBJ whole genome shotgun (WGS) entry which is preliminary data.</text>
</comment>
<evidence type="ECO:0000313" key="2">
    <source>
        <dbReference type="Proteomes" id="UP000814033"/>
    </source>
</evidence>
<protein>
    <submittedName>
        <fullName evidence="1">Uncharacterized protein</fullName>
    </submittedName>
</protein>
<organism evidence="1 2">
    <name type="scientific">Auriscalpium vulgare</name>
    <dbReference type="NCBI Taxonomy" id="40419"/>
    <lineage>
        <taxon>Eukaryota</taxon>
        <taxon>Fungi</taxon>
        <taxon>Dikarya</taxon>
        <taxon>Basidiomycota</taxon>
        <taxon>Agaricomycotina</taxon>
        <taxon>Agaricomycetes</taxon>
        <taxon>Russulales</taxon>
        <taxon>Auriscalpiaceae</taxon>
        <taxon>Auriscalpium</taxon>
    </lineage>
</organism>
<name>A0ACB8R0S9_9AGAM</name>
<reference evidence="1" key="2">
    <citation type="journal article" date="2022" name="New Phytol.">
        <title>Evolutionary transition to the ectomycorrhizal habit in the genomes of a hyperdiverse lineage of mushroom-forming fungi.</title>
        <authorList>
            <person name="Looney B."/>
            <person name="Miyauchi S."/>
            <person name="Morin E."/>
            <person name="Drula E."/>
            <person name="Courty P.E."/>
            <person name="Kohler A."/>
            <person name="Kuo A."/>
            <person name="LaButti K."/>
            <person name="Pangilinan J."/>
            <person name="Lipzen A."/>
            <person name="Riley R."/>
            <person name="Andreopoulos W."/>
            <person name="He G."/>
            <person name="Johnson J."/>
            <person name="Nolan M."/>
            <person name="Tritt A."/>
            <person name="Barry K.W."/>
            <person name="Grigoriev I.V."/>
            <person name="Nagy L.G."/>
            <person name="Hibbett D."/>
            <person name="Henrissat B."/>
            <person name="Matheny P.B."/>
            <person name="Labbe J."/>
            <person name="Martin F.M."/>
        </authorList>
    </citation>
    <scope>NUCLEOTIDE SEQUENCE</scope>
    <source>
        <strain evidence="1">FP105234-sp</strain>
    </source>
</reference>
<keyword evidence="2" id="KW-1185">Reference proteome</keyword>
<evidence type="ECO:0000313" key="1">
    <source>
        <dbReference type="EMBL" id="KAI0037734.1"/>
    </source>
</evidence>
<dbReference type="EMBL" id="MU276744">
    <property type="protein sequence ID" value="KAI0037734.1"/>
    <property type="molecule type" value="Genomic_DNA"/>
</dbReference>
<dbReference type="Proteomes" id="UP000814033">
    <property type="component" value="Unassembled WGS sequence"/>
</dbReference>
<sequence>MSSRDDEFNPTREYAAALQKKQNIAKSHRKFNPLFHELQDYRRAYSTPSPPPNTFPPALPFYEQALNHVNTMKAKVATESRRYAFPPAYHFWSGTPERQTAFYKRFDSLFTFLCIRDSEDLGFHQYTAAEWKEILGDVYWKKQWPTKDPYKFNPAVDEAYDPAVFWKYGGKQFFGKYEKDAIDGKLKLSPSKHSCGCLLDNSVLDDPAYRRVVLYHIKRYQLLDDLYHMMRAADKQRGYKQEREGLFIAFWKQTFLLWIIKAF</sequence>
<gene>
    <name evidence="1" type="ORF">FA95DRAFT_1613928</name>
</gene>